<dbReference type="Proteomes" id="UP000652761">
    <property type="component" value="Unassembled WGS sequence"/>
</dbReference>
<name>A0A843UJ25_COLES</name>
<protein>
    <submittedName>
        <fullName evidence="1">Uncharacterized protein</fullName>
    </submittedName>
</protein>
<accession>A0A843UJ25</accession>
<sequence>MSLNKFCGNLNKAKLYDQKITQPHSLDGSIATIDDTYAQVFGKDRPGRIRGVGTGPTPKSLWGGVSTQVQQQEEKIYLTEFMKDMADKISKIESVVLQVQGKRVKLLDLGGEEVASGILMSEDKEKVVMGK</sequence>
<proteinExistence type="predicted"/>
<dbReference type="AlphaFoldDB" id="A0A843UJ25"/>
<comment type="caution">
    <text evidence="1">The sequence shown here is derived from an EMBL/GenBank/DDBJ whole genome shotgun (WGS) entry which is preliminary data.</text>
</comment>
<keyword evidence="2" id="KW-1185">Reference proteome</keyword>
<feature type="non-terminal residue" evidence="1">
    <location>
        <position position="1"/>
    </location>
</feature>
<reference evidence="1" key="1">
    <citation type="submission" date="2017-07" db="EMBL/GenBank/DDBJ databases">
        <title>Taro Niue Genome Assembly and Annotation.</title>
        <authorList>
            <person name="Atibalentja N."/>
            <person name="Keating K."/>
            <person name="Fields C.J."/>
        </authorList>
    </citation>
    <scope>NUCLEOTIDE SEQUENCE</scope>
    <source>
        <strain evidence="1">Niue_2</strain>
        <tissue evidence="1">Leaf</tissue>
    </source>
</reference>
<dbReference type="EMBL" id="NMUH01000485">
    <property type="protein sequence ID" value="MQL79969.1"/>
    <property type="molecule type" value="Genomic_DNA"/>
</dbReference>
<evidence type="ECO:0000313" key="2">
    <source>
        <dbReference type="Proteomes" id="UP000652761"/>
    </source>
</evidence>
<organism evidence="1 2">
    <name type="scientific">Colocasia esculenta</name>
    <name type="common">Wild taro</name>
    <name type="synonym">Arum esculentum</name>
    <dbReference type="NCBI Taxonomy" id="4460"/>
    <lineage>
        <taxon>Eukaryota</taxon>
        <taxon>Viridiplantae</taxon>
        <taxon>Streptophyta</taxon>
        <taxon>Embryophyta</taxon>
        <taxon>Tracheophyta</taxon>
        <taxon>Spermatophyta</taxon>
        <taxon>Magnoliopsida</taxon>
        <taxon>Liliopsida</taxon>
        <taxon>Araceae</taxon>
        <taxon>Aroideae</taxon>
        <taxon>Colocasieae</taxon>
        <taxon>Colocasia</taxon>
    </lineage>
</organism>
<dbReference type="OrthoDB" id="1110839at2759"/>
<gene>
    <name evidence="1" type="ORF">Taro_012423</name>
</gene>
<evidence type="ECO:0000313" key="1">
    <source>
        <dbReference type="EMBL" id="MQL79969.1"/>
    </source>
</evidence>